<sequence>MVPYKTPELFKRIWPKLHWQVASAEKQIFLTFDDGPIPELTPWVLDELAKYNAKATFFCVGENANRNPAIFKRILNEDHAVGNHTHNHLNGRRVPNDQYFENIEECDLALERCGGKTNLFRPPYGRFRQSQLRRLSDRKVVMWSVLTKDYVMSLEPEQILKQIIPITKSGSIIVFHDNVKAEKNLKAVLPAYLSHFSKVGYQFSALS</sequence>
<evidence type="ECO:0000313" key="5">
    <source>
        <dbReference type="Proteomes" id="UP000199437"/>
    </source>
</evidence>
<dbReference type="RefSeq" id="WP_090260301.1">
    <property type="nucleotide sequence ID" value="NZ_FOIR01000004.1"/>
</dbReference>
<proteinExistence type="predicted"/>
<dbReference type="Gene3D" id="3.20.20.370">
    <property type="entry name" value="Glycoside hydrolase/deacetylase"/>
    <property type="match status" value="1"/>
</dbReference>
<protein>
    <submittedName>
        <fullName evidence="4">Peptidoglycan/xylan/chitin deacetylase, PgdA/CDA1 family</fullName>
    </submittedName>
</protein>
<evidence type="ECO:0000313" key="4">
    <source>
        <dbReference type="EMBL" id="SEW39942.1"/>
    </source>
</evidence>
<dbReference type="SUPFAM" id="SSF88713">
    <property type="entry name" value="Glycoside hydrolase/deacetylase"/>
    <property type="match status" value="1"/>
</dbReference>
<keyword evidence="2" id="KW-0378">Hydrolase</keyword>
<organism evidence="4 5">
    <name type="scientific">Roseivirga pacifica</name>
    <dbReference type="NCBI Taxonomy" id="1267423"/>
    <lineage>
        <taxon>Bacteria</taxon>
        <taxon>Pseudomonadati</taxon>
        <taxon>Bacteroidota</taxon>
        <taxon>Cytophagia</taxon>
        <taxon>Cytophagales</taxon>
        <taxon>Roseivirgaceae</taxon>
        <taxon>Roseivirga</taxon>
    </lineage>
</organism>
<dbReference type="GO" id="GO:0016810">
    <property type="term" value="F:hydrolase activity, acting on carbon-nitrogen (but not peptide) bonds"/>
    <property type="evidence" value="ECO:0007669"/>
    <property type="project" value="InterPro"/>
</dbReference>
<evidence type="ECO:0000259" key="3">
    <source>
        <dbReference type="PROSITE" id="PS51677"/>
    </source>
</evidence>
<dbReference type="AlphaFoldDB" id="A0A1I0RGI0"/>
<keyword evidence="1" id="KW-0479">Metal-binding</keyword>
<dbReference type="STRING" id="1267423.SAMN05216290_3518"/>
<accession>A0A1I0RGI0</accession>
<dbReference type="PROSITE" id="PS51677">
    <property type="entry name" value="NODB"/>
    <property type="match status" value="1"/>
</dbReference>
<evidence type="ECO:0000256" key="2">
    <source>
        <dbReference type="ARBA" id="ARBA00022801"/>
    </source>
</evidence>
<dbReference type="EMBL" id="FOIR01000004">
    <property type="protein sequence ID" value="SEW39942.1"/>
    <property type="molecule type" value="Genomic_DNA"/>
</dbReference>
<dbReference type="CDD" id="cd10917">
    <property type="entry name" value="CE4_NodB_like_6s_7s"/>
    <property type="match status" value="1"/>
</dbReference>
<name>A0A1I0RGI0_9BACT</name>
<dbReference type="Proteomes" id="UP000199437">
    <property type="component" value="Unassembled WGS sequence"/>
</dbReference>
<feature type="domain" description="NodB homology" evidence="3">
    <location>
        <begin position="26"/>
        <end position="204"/>
    </location>
</feature>
<dbReference type="GO" id="GO:0046872">
    <property type="term" value="F:metal ion binding"/>
    <property type="evidence" value="ECO:0007669"/>
    <property type="project" value="UniProtKB-KW"/>
</dbReference>
<dbReference type="PANTHER" id="PTHR10587">
    <property type="entry name" value="GLYCOSYL TRANSFERASE-RELATED"/>
    <property type="match status" value="1"/>
</dbReference>
<dbReference type="GO" id="GO:0005975">
    <property type="term" value="P:carbohydrate metabolic process"/>
    <property type="evidence" value="ECO:0007669"/>
    <property type="project" value="InterPro"/>
</dbReference>
<reference evidence="5" key="1">
    <citation type="submission" date="2016-10" db="EMBL/GenBank/DDBJ databases">
        <authorList>
            <person name="Varghese N."/>
            <person name="Submissions S."/>
        </authorList>
    </citation>
    <scope>NUCLEOTIDE SEQUENCE [LARGE SCALE GENOMIC DNA]</scope>
    <source>
        <strain evidence="5">CGMCC 1.12402</strain>
    </source>
</reference>
<dbReference type="PANTHER" id="PTHR10587:SF133">
    <property type="entry name" value="CHITIN DEACETYLASE 1-RELATED"/>
    <property type="match status" value="1"/>
</dbReference>
<dbReference type="GeneID" id="99988190"/>
<keyword evidence="5" id="KW-1185">Reference proteome</keyword>
<dbReference type="InterPro" id="IPR002509">
    <property type="entry name" value="NODB_dom"/>
</dbReference>
<gene>
    <name evidence="4" type="ORF">SAMN05216290_3518</name>
</gene>
<dbReference type="GO" id="GO:0016020">
    <property type="term" value="C:membrane"/>
    <property type="evidence" value="ECO:0007669"/>
    <property type="project" value="TreeGrafter"/>
</dbReference>
<dbReference type="InterPro" id="IPR050248">
    <property type="entry name" value="Polysacc_deacetylase_ArnD"/>
</dbReference>
<dbReference type="Pfam" id="PF01522">
    <property type="entry name" value="Polysacc_deac_1"/>
    <property type="match status" value="1"/>
</dbReference>
<dbReference type="OrthoDB" id="9812065at2"/>
<dbReference type="InterPro" id="IPR011330">
    <property type="entry name" value="Glyco_hydro/deAcase_b/a-brl"/>
</dbReference>
<evidence type="ECO:0000256" key="1">
    <source>
        <dbReference type="ARBA" id="ARBA00022723"/>
    </source>
</evidence>